<dbReference type="SUPFAM" id="SSF56645">
    <property type="entry name" value="Acyl-CoA dehydrogenase NM domain-like"/>
    <property type="match status" value="1"/>
</dbReference>
<evidence type="ECO:0000256" key="3">
    <source>
        <dbReference type="ARBA" id="ARBA00022630"/>
    </source>
</evidence>
<dbReference type="InterPro" id="IPR036250">
    <property type="entry name" value="AcylCo_DH-like_C"/>
</dbReference>
<dbReference type="InterPro" id="IPR009100">
    <property type="entry name" value="AcylCoA_DH/oxidase_NM_dom_sf"/>
</dbReference>
<dbReference type="Proteomes" id="UP000285324">
    <property type="component" value="Unassembled WGS sequence"/>
</dbReference>
<evidence type="ECO:0000313" key="14">
    <source>
        <dbReference type="EMBL" id="RPJ92082.1"/>
    </source>
</evidence>
<dbReference type="RefSeq" id="WP_118932290.1">
    <property type="nucleotide sequence ID" value="NZ_CP061008.1"/>
</dbReference>
<dbReference type="GO" id="GO:0050660">
    <property type="term" value="F:flavin adenine dinucleotide binding"/>
    <property type="evidence" value="ECO:0007669"/>
    <property type="project" value="InterPro"/>
</dbReference>
<comment type="function">
    <text evidence="7">Involved in the assimilation of dimethylsulphoniopropionate (DMSP), an important compound in the fixation of carbon in marine phytoplankton, by mediating the conversion of 3-(methylthio)propanoyl-CoA (MMPA-CoA) to 3-(methylthio)acryloyl-CoA (MTA-CoA).</text>
</comment>
<dbReference type="Gene3D" id="1.10.540.10">
    <property type="entry name" value="Acyl-CoA dehydrogenase/oxidase, N-terminal domain"/>
    <property type="match status" value="1"/>
</dbReference>
<dbReference type="PANTHER" id="PTHR42803">
    <property type="entry name" value="ACYL-COA DEHYDROGENASE"/>
    <property type="match status" value="1"/>
</dbReference>
<feature type="domain" description="Acetyl-CoA dehydrogenase-like C-terminal" evidence="13">
    <location>
        <begin position="465"/>
        <end position="580"/>
    </location>
</feature>
<feature type="domain" description="Acyl-CoA dehydrogenase/oxidase C-terminal" evidence="10">
    <location>
        <begin position="283"/>
        <end position="448"/>
    </location>
</feature>
<dbReference type="SUPFAM" id="SSF47203">
    <property type="entry name" value="Acyl-CoA dehydrogenase C-terminal domain-like"/>
    <property type="match status" value="1"/>
</dbReference>
<evidence type="ECO:0000256" key="4">
    <source>
        <dbReference type="ARBA" id="ARBA00022827"/>
    </source>
</evidence>
<keyword evidence="3" id="KW-0285">Flavoprotein</keyword>
<dbReference type="InterPro" id="IPR046373">
    <property type="entry name" value="Acyl-CoA_Oxase/DH_mid-dom_sf"/>
</dbReference>
<dbReference type="EMBL" id="QVXO01000010">
    <property type="protein sequence ID" value="RPJ92082.1"/>
    <property type="molecule type" value="Genomic_DNA"/>
</dbReference>
<dbReference type="Pfam" id="PF02771">
    <property type="entry name" value="Acyl-CoA_dh_N"/>
    <property type="match status" value="1"/>
</dbReference>
<dbReference type="PANTHER" id="PTHR42803:SF1">
    <property type="entry name" value="BROAD-SPECIFICITY LINEAR ACYL-COA DEHYDROGENASE FADE5"/>
    <property type="match status" value="1"/>
</dbReference>
<keyword evidence="4" id="KW-0274">FAD</keyword>
<evidence type="ECO:0000259" key="10">
    <source>
        <dbReference type="Pfam" id="PF00441"/>
    </source>
</evidence>
<dbReference type="InterPro" id="IPR037069">
    <property type="entry name" value="AcylCoA_DH/ox_N_sf"/>
</dbReference>
<evidence type="ECO:0000256" key="7">
    <source>
        <dbReference type="ARBA" id="ARBA00058683"/>
    </source>
</evidence>
<accession>A0A424WFP5</accession>
<evidence type="ECO:0000256" key="8">
    <source>
        <dbReference type="ARBA" id="ARBA00066694"/>
    </source>
</evidence>
<gene>
    <name evidence="14" type="ORF">DY367_08950</name>
</gene>
<comment type="similarity">
    <text evidence="2">Belongs to the acyl-CoA dehydrogenase family.</text>
</comment>
<comment type="cofactor">
    <cofactor evidence="1">
        <name>FAD</name>
        <dbReference type="ChEBI" id="CHEBI:57692"/>
    </cofactor>
</comment>
<dbReference type="AlphaFoldDB" id="A0A424WFP5"/>
<name>A0A424WFP5_ALCXX</name>
<dbReference type="Gene3D" id="2.40.110.10">
    <property type="entry name" value="Butyryl-CoA Dehydrogenase, subunit A, domain 2"/>
    <property type="match status" value="1"/>
</dbReference>
<sequence>MSQYHAPMHDIDFLTTAVFPLDPHLQGCGSALDAGLARSVVLEAEKFAQGLLDPLNRIGDQQGCRLHDGTVSTPAGWQQAYLAFCEGGWNGLRQPEQYGGQALSCVLATLTEEIWHASNPSFALCSMLTSGAIETLLHSATPALKDLLLPRLISGEWTGTMNLTEPAAGSDLAAVRTRAMPSDDGSYAISGQKIFITYGDHELASNIIHLVLARTPDAPAGARGLSLFAVPKFLIQDDGSPGERNDVHCSALEHKLGIHASPTAVMQFGAGPGATGYLVGELNEGLKNMFVMMNEARHAVGNQGLAIAERAFQHAVWYARERVQGKIVGEEGAQLPILRHPDVRRLLLGMKSRIESMRALGVYLSMQKDLARAAASPEARSRAQARVDLLIPVMKGWFTEAAQRITYDAVQVFGGMGYIEESGAAQYYRDARILTIYEGTTAIQANDLLGRKTVRDGGAQAQLLLDEISQQAEAMLAGAAGAREFGRSLQQGCAHLRATIVWLLACHEADPRATHAGAVSYLELWGLVTGAWMQGLRLRAALDGAAEGAALQAIQASARFYAENLLVQASALRQSICAGGCAIDAFPDDYWAR</sequence>
<evidence type="ECO:0000256" key="6">
    <source>
        <dbReference type="ARBA" id="ARBA00051388"/>
    </source>
</evidence>
<dbReference type="InterPro" id="IPR025878">
    <property type="entry name" value="Acyl-CoA_dh-like_C_dom"/>
</dbReference>
<evidence type="ECO:0000259" key="11">
    <source>
        <dbReference type="Pfam" id="PF02770"/>
    </source>
</evidence>
<feature type="domain" description="Acyl-CoA dehydrogenase/oxidase N-terminal" evidence="12">
    <location>
        <begin position="81"/>
        <end position="156"/>
    </location>
</feature>
<comment type="catalytic activity">
    <reaction evidence="6">
        <text>3-(methylsulfanyl)propanoyl-CoA + oxidized [electron-transfer flavoprotein] + H(+) = 3-(methylsulfanyl)acryloyl-CoA + reduced [electron-transfer flavoprotein]</text>
        <dbReference type="Rhea" id="RHEA:52612"/>
        <dbReference type="Rhea" id="RHEA-COMP:10685"/>
        <dbReference type="Rhea" id="RHEA-COMP:10686"/>
        <dbReference type="ChEBI" id="CHEBI:15378"/>
        <dbReference type="ChEBI" id="CHEBI:57692"/>
        <dbReference type="ChEBI" id="CHEBI:58307"/>
        <dbReference type="ChEBI" id="CHEBI:82815"/>
        <dbReference type="ChEBI" id="CHEBI:84994"/>
        <dbReference type="EC" id="1.3.99.41"/>
    </reaction>
    <physiologicalReaction direction="left-to-right" evidence="6">
        <dbReference type="Rhea" id="RHEA:52613"/>
    </physiologicalReaction>
</comment>
<evidence type="ECO:0000259" key="13">
    <source>
        <dbReference type="Pfam" id="PF12806"/>
    </source>
</evidence>
<dbReference type="Pfam" id="PF12806">
    <property type="entry name" value="Acyl-CoA_dh_C"/>
    <property type="match status" value="1"/>
</dbReference>
<dbReference type="InterPro" id="IPR013786">
    <property type="entry name" value="AcylCoA_DH/ox_N"/>
</dbReference>
<evidence type="ECO:0000256" key="9">
    <source>
        <dbReference type="ARBA" id="ARBA00069043"/>
    </source>
</evidence>
<proteinExistence type="inferred from homology"/>
<dbReference type="InterPro" id="IPR052166">
    <property type="entry name" value="Diverse_Acyl-CoA_DH"/>
</dbReference>
<evidence type="ECO:0000256" key="5">
    <source>
        <dbReference type="ARBA" id="ARBA00023002"/>
    </source>
</evidence>
<keyword evidence="5" id="KW-0560">Oxidoreductase</keyword>
<dbReference type="InterPro" id="IPR009075">
    <property type="entry name" value="AcylCo_DH/oxidase_C"/>
</dbReference>
<comment type="caution">
    <text evidence="14">The sequence shown here is derived from an EMBL/GenBank/DDBJ whole genome shotgun (WGS) entry which is preliminary data.</text>
</comment>
<dbReference type="InterPro" id="IPR006091">
    <property type="entry name" value="Acyl-CoA_Oxase/DH_mid-dom"/>
</dbReference>
<feature type="domain" description="Acyl-CoA oxidase/dehydrogenase middle" evidence="11">
    <location>
        <begin position="161"/>
        <end position="268"/>
    </location>
</feature>
<dbReference type="EC" id="1.3.99.41" evidence="8"/>
<evidence type="ECO:0000256" key="1">
    <source>
        <dbReference type="ARBA" id="ARBA00001974"/>
    </source>
</evidence>
<dbReference type="Pfam" id="PF00441">
    <property type="entry name" value="Acyl-CoA_dh_1"/>
    <property type="match status" value="1"/>
</dbReference>
<evidence type="ECO:0000313" key="15">
    <source>
        <dbReference type="Proteomes" id="UP000285324"/>
    </source>
</evidence>
<evidence type="ECO:0000259" key="12">
    <source>
        <dbReference type="Pfam" id="PF02771"/>
    </source>
</evidence>
<dbReference type="GO" id="GO:0016627">
    <property type="term" value="F:oxidoreductase activity, acting on the CH-CH group of donors"/>
    <property type="evidence" value="ECO:0007669"/>
    <property type="project" value="InterPro"/>
</dbReference>
<dbReference type="OrthoDB" id="9764895at2"/>
<reference evidence="14 15" key="1">
    <citation type="submission" date="2018-08" db="EMBL/GenBank/DDBJ databases">
        <title>Achromobacter xylosoxidans Genome sequencing and assembly.</title>
        <authorList>
            <person name="Wang R."/>
            <person name="Rensing C."/>
            <person name="Li Y."/>
        </authorList>
    </citation>
    <scope>NUCLEOTIDE SEQUENCE [LARGE SCALE GENOMIC DNA]</scope>
    <source>
        <strain evidence="14 15">GD003A</strain>
    </source>
</reference>
<protein>
    <recommendedName>
        <fullName evidence="9">3-methylmercaptopropionyl-CoA dehydrogenase</fullName>
        <ecNumber evidence="8">1.3.99.41</ecNumber>
    </recommendedName>
</protein>
<dbReference type="Pfam" id="PF02770">
    <property type="entry name" value="Acyl-CoA_dh_M"/>
    <property type="match status" value="1"/>
</dbReference>
<organism evidence="14 15">
    <name type="scientific">Alcaligenes xylosoxydans xylosoxydans</name>
    <name type="common">Achromobacter xylosoxidans</name>
    <dbReference type="NCBI Taxonomy" id="85698"/>
    <lineage>
        <taxon>Bacteria</taxon>
        <taxon>Pseudomonadati</taxon>
        <taxon>Pseudomonadota</taxon>
        <taxon>Betaproteobacteria</taxon>
        <taxon>Burkholderiales</taxon>
        <taxon>Alcaligenaceae</taxon>
        <taxon>Achromobacter</taxon>
    </lineage>
</organism>
<evidence type="ECO:0000256" key="2">
    <source>
        <dbReference type="ARBA" id="ARBA00009347"/>
    </source>
</evidence>
<dbReference type="Gene3D" id="1.20.140.10">
    <property type="entry name" value="Butyryl-CoA Dehydrogenase, subunit A, domain 3"/>
    <property type="match status" value="1"/>
</dbReference>
<dbReference type="FunFam" id="2.40.110.10:FF:000031">
    <property type="entry name" value="Acyl-CoA dehydrogenase, putative"/>
    <property type="match status" value="1"/>
</dbReference>